<protein>
    <submittedName>
        <fullName evidence="2">Uncharacterized protein</fullName>
    </submittedName>
</protein>
<reference evidence="2" key="2">
    <citation type="submission" date="2020-09" db="EMBL/GenBank/DDBJ databases">
        <authorList>
            <person name="Sun Q."/>
            <person name="Zhou Y."/>
        </authorList>
    </citation>
    <scope>NUCLEOTIDE SEQUENCE</scope>
    <source>
        <strain evidence="2">CGMCC 4.7679</strain>
    </source>
</reference>
<dbReference type="Proteomes" id="UP000658656">
    <property type="component" value="Unassembled WGS sequence"/>
</dbReference>
<accession>A0A8H9IPJ7</accession>
<organism evidence="2 3">
    <name type="scientific">Amycolatopsis bartoniae</name>
    <dbReference type="NCBI Taxonomy" id="941986"/>
    <lineage>
        <taxon>Bacteria</taxon>
        <taxon>Bacillati</taxon>
        <taxon>Actinomycetota</taxon>
        <taxon>Actinomycetes</taxon>
        <taxon>Pseudonocardiales</taxon>
        <taxon>Pseudonocardiaceae</taxon>
        <taxon>Amycolatopsis</taxon>
    </lineage>
</organism>
<evidence type="ECO:0000313" key="2">
    <source>
        <dbReference type="EMBL" id="GHF40332.1"/>
    </source>
</evidence>
<dbReference type="EMBL" id="BNAV01000001">
    <property type="protein sequence ID" value="GHF40332.1"/>
    <property type="molecule type" value="Genomic_DNA"/>
</dbReference>
<reference evidence="2" key="1">
    <citation type="journal article" date="2014" name="Int. J. Syst. Evol. Microbiol.">
        <title>Complete genome sequence of Corynebacterium casei LMG S-19264T (=DSM 44701T), isolated from a smear-ripened cheese.</title>
        <authorList>
            <consortium name="US DOE Joint Genome Institute (JGI-PGF)"/>
            <person name="Walter F."/>
            <person name="Albersmeier A."/>
            <person name="Kalinowski J."/>
            <person name="Ruckert C."/>
        </authorList>
    </citation>
    <scope>NUCLEOTIDE SEQUENCE</scope>
    <source>
        <strain evidence="2">CGMCC 4.7679</strain>
    </source>
</reference>
<comment type="caution">
    <text evidence="2">The sequence shown here is derived from an EMBL/GenBank/DDBJ whole genome shotgun (WGS) entry which is preliminary data.</text>
</comment>
<gene>
    <name evidence="2" type="ORF">GCM10017566_12130</name>
</gene>
<name>A0A8H9IPJ7_9PSEU</name>
<keyword evidence="3" id="KW-1185">Reference proteome</keyword>
<feature type="region of interest" description="Disordered" evidence="1">
    <location>
        <begin position="1"/>
        <end position="27"/>
    </location>
</feature>
<evidence type="ECO:0000256" key="1">
    <source>
        <dbReference type="SAM" id="MobiDB-lite"/>
    </source>
</evidence>
<dbReference type="AlphaFoldDB" id="A0A8H9IPJ7"/>
<proteinExistence type="predicted"/>
<evidence type="ECO:0000313" key="3">
    <source>
        <dbReference type="Proteomes" id="UP000658656"/>
    </source>
</evidence>
<sequence length="77" mass="8349">MSAGDQALLGERGEVPAGGGGGDPERVADLRDRHVAPFAHQLEQGVQSLLWRHRGRLTFLVRGRDRPILEAGQAKLV</sequence>